<evidence type="ECO:0000313" key="1">
    <source>
        <dbReference type="EMBL" id="PWN44732.1"/>
    </source>
</evidence>
<protein>
    <submittedName>
        <fullName evidence="1">Uncharacterized protein</fullName>
    </submittedName>
</protein>
<keyword evidence="2" id="KW-1185">Reference proteome</keyword>
<evidence type="ECO:0000313" key="2">
    <source>
        <dbReference type="Proteomes" id="UP000245783"/>
    </source>
</evidence>
<dbReference type="EMBL" id="KZ819359">
    <property type="protein sequence ID" value="PWN44732.1"/>
    <property type="molecule type" value="Genomic_DNA"/>
</dbReference>
<reference evidence="1 2" key="1">
    <citation type="journal article" date="2018" name="Mol. Biol. Evol.">
        <title>Broad Genomic Sampling Reveals a Smut Pathogenic Ancestry of the Fungal Clade Ustilaginomycotina.</title>
        <authorList>
            <person name="Kijpornyongpan T."/>
            <person name="Mondo S.J."/>
            <person name="Barry K."/>
            <person name="Sandor L."/>
            <person name="Lee J."/>
            <person name="Lipzen A."/>
            <person name="Pangilinan J."/>
            <person name="LaButti K."/>
            <person name="Hainaut M."/>
            <person name="Henrissat B."/>
            <person name="Grigoriev I.V."/>
            <person name="Spatafora J.W."/>
            <person name="Aime M.C."/>
        </authorList>
    </citation>
    <scope>NUCLEOTIDE SEQUENCE [LARGE SCALE GENOMIC DNA]</scope>
    <source>
        <strain evidence="1 2">MCA 4658</strain>
    </source>
</reference>
<sequence length="146" mass="16602">MSARLAPSYIFFCSTQTSFGLTLFKFTVKCIHRLPFCPPFLTVSGPSSHASATASLPLLMCTICTPHHTPLRRCHLRMELHLDAIDDRSVISDVRGLLRLLRGRVRWKRWRSQGSVNHLEGRPRQHRVRWGGATCSRGSWLCCESV</sequence>
<dbReference type="AlphaFoldDB" id="A0A316W4T1"/>
<accession>A0A316W4T1</accession>
<proteinExistence type="predicted"/>
<gene>
    <name evidence="1" type="ORF">IE81DRAFT_253473</name>
</gene>
<organism evidence="1 2">
    <name type="scientific">Ceraceosorus guamensis</name>
    <dbReference type="NCBI Taxonomy" id="1522189"/>
    <lineage>
        <taxon>Eukaryota</taxon>
        <taxon>Fungi</taxon>
        <taxon>Dikarya</taxon>
        <taxon>Basidiomycota</taxon>
        <taxon>Ustilaginomycotina</taxon>
        <taxon>Exobasidiomycetes</taxon>
        <taxon>Ceraceosorales</taxon>
        <taxon>Ceraceosoraceae</taxon>
        <taxon>Ceraceosorus</taxon>
    </lineage>
</organism>
<dbReference type="InParanoid" id="A0A316W4T1"/>
<dbReference type="Proteomes" id="UP000245783">
    <property type="component" value="Unassembled WGS sequence"/>
</dbReference>
<dbReference type="GeneID" id="37033196"/>
<name>A0A316W4T1_9BASI</name>
<dbReference type="RefSeq" id="XP_025371892.1">
    <property type="nucleotide sequence ID" value="XM_025511326.1"/>
</dbReference>